<dbReference type="Pfam" id="PF03081">
    <property type="entry name" value="Exo70_C"/>
    <property type="match status" value="1"/>
</dbReference>
<dbReference type="OrthoDB" id="1922221at2759"/>
<keyword evidence="2 5" id="KW-0813">Transport</keyword>
<dbReference type="GO" id="GO:0000145">
    <property type="term" value="C:exocyst"/>
    <property type="evidence" value="ECO:0007669"/>
    <property type="project" value="InterPro"/>
</dbReference>
<dbReference type="InterPro" id="IPR046364">
    <property type="entry name" value="Exo70_C"/>
</dbReference>
<name>A0A9D4RK87_DREPO</name>
<sequence length="696" mass="79406">MEDISHLKFEINSKLEKEMSNLTLLKDSLKKSNNNTENMLGILTSFETRLRKLEQTIVPVYNETENLRRRQENIEKTMTTLDHVLGYYHIAQEADMMIKDGPELHGLDRYLQQMDKVLEALVYFKKHNQNTVELRDVAGVFEQGKDALQIEFQTLLARHGRPVPAVVIIDCVGVDDDTTATEAEVQMEHLPEKVIEDLSDISRWLITNGNSTDFLKDYIQARSGMLVKSLSGLRDHLKTSSGTSVTMKAPHSPALSSKFSKQKDTPGRKSIKGLGIKSYTKKASTVLLKSPFDPGHRRTGSTSDALKEDSCEVDIDVYITELSALLKLMQSELQLLTQIIPEKYQRTVYDNIVQPGLEVVVTAGETLASFTRKNIGKREFNAVLSIFPVVKHLRSIKPDFDRNLEGCQAPTRAKLASLLSTLGSTGAKGLEEFIDNIRHDPDKSSNMPRDGTVHELTNQTMVFMEQLQDYIETAGAMLLMHGELAASSEAVDDRKSRLKLADYCSKVLSALGLNLSNKSETYSDAFIKPIFMLNNFNYILKSLKRSGLIELVHLWNKDVEMLYKDQIMEQKKSYSQSWSRVMHYIMEINEPMSSQRMMNPEAKLKEKEKQNIKDKFTGFNKELEEIVRTQKTYAIPDVELRAAMKKDNVEYIIPLYRIFLEKYRKMNFTKNLDKYVKYSVEDVQGIIEKKLFDTSA</sequence>
<evidence type="ECO:0000313" key="8">
    <source>
        <dbReference type="EMBL" id="KAH3869265.1"/>
    </source>
</evidence>
<dbReference type="InterPro" id="IPR016159">
    <property type="entry name" value="Cullin_repeat-like_dom_sf"/>
</dbReference>
<dbReference type="AlphaFoldDB" id="A0A9D4RK87"/>
<keyword evidence="5" id="KW-0653">Protein transport</keyword>
<evidence type="ECO:0000256" key="4">
    <source>
        <dbReference type="ARBA" id="ARBA00026169"/>
    </source>
</evidence>
<dbReference type="InterPro" id="IPR004140">
    <property type="entry name" value="Exo70"/>
</dbReference>
<evidence type="ECO:0000313" key="9">
    <source>
        <dbReference type="Proteomes" id="UP000828390"/>
    </source>
</evidence>
<dbReference type="GO" id="GO:0006887">
    <property type="term" value="P:exocytosis"/>
    <property type="evidence" value="ECO:0007669"/>
    <property type="project" value="UniProtKB-KW"/>
</dbReference>
<protein>
    <recommendedName>
        <fullName evidence="4 5">Exocyst complex component 7</fullName>
    </recommendedName>
    <alternativeName>
        <fullName evidence="5">Exocyst complex component Exo70</fullName>
    </alternativeName>
</protein>
<organism evidence="8 9">
    <name type="scientific">Dreissena polymorpha</name>
    <name type="common">Zebra mussel</name>
    <name type="synonym">Mytilus polymorpha</name>
    <dbReference type="NCBI Taxonomy" id="45954"/>
    <lineage>
        <taxon>Eukaryota</taxon>
        <taxon>Metazoa</taxon>
        <taxon>Spiralia</taxon>
        <taxon>Lophotrochozoa</taxon>
        <taxon>Mollusca</taxon>
        <taxon>Bivalvia</taxon>
        <taxon>Autobranchia</taxon>
        <taxon>Heteroconchia</taxon>
        <taxon>Euheterodonta</taxon>
        <taxon>Imparidentia</taxon>
        <taxon>Neoheterodontei</taxon>
        <taxon>Myida</taxon>
        <taxon>Dreissenoidea</taxon>
        <taxon>Dreissenidae</taxon>
        <taxon>Dreissena</taxon>
    </lineage>
</organism>
<proteinExistence type="inferred from homology"/>
<comment type="similarity">
    <text evidence="1 5">Belongs to the EXO70 family.</text>
</comment>
<feature type="region of interest" description="Disordered" evidence="6">
    <location>
        <begin position="240"/>
        <end position="267"/>
    </location>
</feature>
<keyword evidence="9" id="KW-1185">Reference proteome</keyword>
<comment type="function">
    <text evidence="5">Component of the exocyst complex involved in the docking of exocytic vesicles with fusion sites on the plasma membrane.</text>
</comment>
<evidence type="ECO:0000256" key="6">
    <source>
        <dbReference type="SAM" id="MobiDB-lite"/>
    </source>
</evidence>
<dbReference type="PANTHER" id="PTHR12542">
    <property type="entry name" value="EXOCYST COMPLEX PROTEIN EXO70"/>
    <property type="match status" value="1"/>
</dbReference>
<accession>A0A9D4RK87</accession>
<reference evidence="8" key="2">
    <citation type="submission" date="2020-11" db="EMBL/GenBank/DDBJ databases">
        <authorList>
            <person name="McCartney M.A."/>
            <person name="Auch B."/>
            <person name="Kono T."/>
            <person name="Mallez S."/>
            <person name="Becker A."/>
            <person name="Gohl D.M."/>
            <person name="Silverstein K.A.T."/>
            <person name="Koren S."/>
            <person name="Bechman K.B."/>
            <person name="Herman A."/>
            <person name="Abrahante J.E."/>
            <person name="Garbe J."/>
        </authorList>
    </citation>
    <scope>NUCLEOTIDE SEQUENCE</scope>
    <source>
        <strain evidence="8">Duluth1</strain>
        <tissue evidence="8">Whole animal</tissue>
    </source>
</reference>
<dbReference type="GO" id="GO:0015031">
    <property type="term" value="P:protein transport"/>
    <property type="evidence" value="ECO:0007669"/>
    <property type="project" value="UniProtKB-KW"/>
</dbReference>
<evidence type="ECO:0000256" key="1">
    <source>
        <dbReference type="ARBA" id="ARBA00006756"/>
    </source>
</evidence>
<reference evidence="8" key="1">
    <citation type="journal article" date="2019" name="bioRxiv">
        <title>The Genome of the Zebra Mussel, Dreissena polymorpha: A Resource for Invasive Species Research.</title>
        <authorList>
            <person name="McCartney M.A."/>
            <person name="Auch B."/>
            <person name="Kono T."/>
            <person name="Mallez S."/>
            <person name="Zhang Y."/>
            <person name="Obille A."/>
            <person name="Becker A."/>
            <person name="Abrahante J.E."/>
            <person name="Garbe J."/>
            <person name="Badalamenti J.P."/>
            <person name="Herman A."/>
            <person name="Mangelson H."/>
            <person name="Liachko I."/>
            <person name="Sullivan S."/>
            <person name="Sone E.D."/>
            <person name="Koren S."/>
            <person name="Silverstein K.A.T."/>
            <person name="Beckman K.B."/>
            <person name="Gohl D.M."/>
        </authorList>
    </citation>
    <scope>NUCLEOTIDE SEQUENCE</scope>
    <source>
        <strain evidence="8">Duluth1</strain>
        <tissue evidence="8">Whole animal</tissue>
    </source>
</reference>
<dbReference type="PANTHER" id="PTHR12542:SF41">
    <property type="entry name" value="EXOCYST COMPLEX COMPONENT 7"/>
    <property type="match status" value="1"/>
</dbReference>
<dbReference type="Pfam" id="PF20669">
    <property type="entry name" value="Exo70_N"/>
    <property type="match status" value="1"/>
</dbReference>
<comment type="caution">
    <text evidence="8">The sequence shown here is derived from an EMBL/GenBank/DDBJ whole genome shotgun (WGS) entry which is preliminary data.</text>
</comment>
<dbReference type="EMBL" id="JAIWYP010000002">
    <property type="protein sequence ID" value="KAH3869265.1"/>
    <property type="molecule type" value="Genomic_DNA"/>
</dbReference>
<feature type="domain" description="Exocyst complex subunit Exo70 C-terminal" evidence="7">
    <location>
        <begin position="323"/>
        <end position="688"/>
    </location>
</feature>
<evidence type="ECO:0000256" key="2">
    <source>
        <dbReference type="ARBA" id="ARBA00022448"/>
    </source>
</evidence>
<dbReference type="Gene3D" id="1.20.1280.170">
    <property type="entry name" value="Exocyst complex component Exo70"/>
    <property type="match status" value="2"/>
</dbReference>
<gene>
    <name evidence="8" type="ORF">DPMN_032429</name>
</gene>
<evidence type="ECO:0000256" key="5">
    <source>
        <dbReference type="RuleBase" id="RU365026"/>
    </source>
</evidence>
<evidence type="ECO:0000259" key="7">
    <source>
        <dbReference type="Pfam" id="PF03081"/>
    </source>
</evidence>
<dbReference type="Proteomes" id="UP000828390">
    <property type="component" value="Unassembled WGS sequence"/>
</dbReference>
<dbReference type="GO" id="GO:0005546">
    <property type="term" value="F:phosphatidylinositol-4,5-bisphosphate binding"/>
    <property type="evidence" value="ECO:0007669"/>
    <property type="project" value="InterPro"/>
</dbReference>
<keyword evidence="3 5" id="KW-0268">Exocytosis</keyword>
<evidence type="ECO:0000256" key="3">
    <source>
        <dbReference type="ARBA" id="ARBA00022483"/>
    </source>
</evidence>
<dbReference type="SUPFAM" id="SSF74788">
    <property type="entry name" value="Cullin repeat-like"/>
    <property type="match status" value="1"/>
</dbReference>